<dbReference type="Gene3D" id="3.90.870.10">
    <property type="entry name" value="DHBP synthase"/>
    <property type="match status" value="1"/>
</dbReference>
<evidence type="ECO:0000256" key="10">
    <source>
        <dbReference type="ARBA" id="ARBA00022840"/>
    </source>
</evidence>
<dbReference type="PANTHER" id="PTHR17490:SF16">
    <property type="entry name" value="THREONYLCARBAMOYL-AMP SYNTHASE"/>
    <property type="match status" value="1"/>
</dbReference>
<keyword evidence="9 13" id="KW-0547">Nucleotide-binding</keyword>
<dbReference type="Gene3D" id="3.40.50.11030">
    <property type="entry name" value="Threonylcarbamoyl-AMP synthase, C-terminal domain"/>
    <property type="match status" value="1"/>
</dbReference>
<keyword evidence="6 13" id="KW-0808">Transferase</keyword>
<keyword evidence="17" id="KW-1185">Reference proteome</keyword>
<dbReference type="GO" id="GO:0005737">
    <property type="term" value="C:cytoplasm"/>
    <property type="evidence" value="ECO:0007669"/>
    <property type="project" value="UniProtKB-SubCell"/>
</dbReference>
<feature type="domain" description="YrdC-like" evidence="15">
    <location>
        <begin position="10"/>
        <end position="208"/>
    </location>
</feature>
<feature type="binding site" evidence="14">
    <location>
        <position position="204"/>
    </location>
    <ligand>
        <name>ATP</name>
        <dbReference type="ChEBI" id="CHEBI:30616"/>
    </ligand>
</feature>
<evidence type="ECO:0000256" key="6">
    <source>
        <dbReference type="ARBA" id="ARBA00022679"/>
    </source>
</evidence>
<dbReference type="InterPro" id="IPR038385">
    <property type="entry name" value="Sua5/YwlC_C"/>
</dbReference>
<evidence type="ECO:0000256" key="12">
    <source>
        <dbReference type="ARBA" id="ARBA00048366"/>
    </source>
</evidence>
<evidence type="ECO:0000256" key="5">
    <source>
        <dbReference type="ARBA" id="ARBA00022490"/>
    </source>
</evidence>
<dbReference type="InterPro" id="IPR017945">
    <property type="entry name" value="DHBP_synth_RibB-like_a/b_dom"/>
</dbReference>
<evidence type="ECO:0000313" key="17">
    <source>
        <dbReference type="Proteomes" id="UP000318053"/>
    </source>
</evidence>
<protein>
    <recommendedName>
        <fullName evidence="4 13">Threonylcarbamoyl-AMP synthase</fullName>
        <shortName evidence="13">TC-AMP synthase</shortName>
        <ecNumber evidence="3 13">2.7.7.87</ecNumber>
    </recommendedName>
    <alternativeName>
        <fullName evidence="11 13">L-threonylcarbamoyladenylate synthase</fullName>
    </alternativeName>
</protein>
<evidence type="ECO:0000259" key="15">
    <source>
        <dbReference type="PROSITE" id="PS51163"/>
    </source>
</evidence>
<dbReference type="Pfam" id="PF01300">
    <property type="entry name" value="Sua5_yciO_yrdC"/>
    <property type="match status" value="1"/>
</dbReference>
<reference evidence="16 17" key="1">
    <citation type="submission" date="2019-02" db="EMBL/GenBank/DDBJ databases">
        <title>Deep-cultivation of Planctomycetes and their phenomic and genomic characterization uncovers novel biology.</title>
        <authorList>
            <person name="Wiegand S."/>
            <person name="Jogler M."/>
            <person name="Boedeker C."/>
            <person name="Pinto D."/>
            <person name="Vollmers J."/>
            <person name="Rivas-Marin E."/>
            <person name="Kohn T."/>
            <person name="Peeters S.H."/>
            <person name="Heuer A."/>
            <person name="Rast P."/>
            <person name="Oberbeckmann S."/>
            <person name="Bunk B."/>
            <person name="Jeske O."/>
            <person name="Meyerdierks A."/>
            <person name="Storesund J.E."/>
            <person name="Kallscheuer N."/>
            <person name="Luecker S."/>
            <person name="Lage O.M."/>
            <person name="Pohl T."/>
            <person name="Merkel B.J."/>
            <person name="Hornburger P."/>
            <person name="Mueller R.-W."/>
            <person name="Bruemmer F."/>
            <person name="Labrenz M."/>
            <person name="Spormann A.M."/>
            <person name="Op Den Camp H."/>
            <person name="Overmann J."/>
            <person name="Amann R."/>
            <person name="Jetten M.S.M."/>
            <person name="Mascher T."/>
            <person name="Medema M.H."/>
            <person name="Devos D.P."/>
            <person name="Kaster A.-K."/>
            <person name="Ovreas L."/>
            <person name="Rohde M."/>
            <person name="Galperin M.Y."/>
            <person name="Jogler C."/>
        </authorList>
    </citation>
    <scope>NUCLEOTIDE SEQUENCE [LARGE SCALE GENOMIC DNA]</scope>
    <source>
        <strain evidence="16 17">CA85</strain>
    </source>
</reference>
<dbReference type="InterPro" id="IPR006070">
    <property type="entry name" value="Sua5-like_dom"/>
</dbReference>
<accession>A0A5C5WZS0</accession>
<comment type="caution">
    <text evidence="16">The sequence shown here is derived from an EMBL/GenBank/DDBJ whole genome shotgun (WGS) entry which is preliminary data.</text>
</comment>
<feature type="binding site" evidence="14">
    <location>
        <position position="64"/>
    </location>
    <ligand>
        <name>L-threonine</name>
        <dbReference type="ChEBI" id="CHEBI:57926"/>
    </ligand>
</feature>
<evidence type="ECO:0000256" key="1">
    <source>
        <dbReference type="ARBA" id="ARBA00004496"/>
    </source>
</evidence>
<dbReference type="EC" id="2.7.7.87" evidence="3 13"/>
<keyword evidence="5 13" id="KW-0963">Cytoplasm</keyword>
<name>A0A5C5WZS0_9BACT</name>
<comment type="catalytic activity">
    <reaction evidence="12 13">
        <text>L-threonine + hydrogencarbonate + ATP = L-threonylcarbamoyladenylate + diphosphate + H2O</text>
        <dbReference type="Rhea" id="RHEA:36407"/>
        <dbReference type="ChEBI" id="CHEBI:15377"/>
        <dbReference type="ChEBI" id="CHEBI:17544"/>
        <dbReference type="ChEBI" id="CHEBI:30616"/>
        <dbReference type="ChEBI" id="CHEBI:33019"/>
        <dbReference type="ChEBI" id="CHEBI:57926"/>
        <dbReference type="ChEBI" id="CHEBI:73682"/>
        <dbReference type="EC" id="2.7.7.87"/>
    </reaction>
</comment>
<evidence type="ECO:0000256" key="14">
    <source>
        <dbReference type="PIRSR" id="PIRSR004930-1"/>
    </source>
</evidence>
<keyword evidence="10 13" id="KW-0067">ATP-binding</keyword>
<dbReference type="InterPro" id="IPR005145">
    <property type="entry name" value="Sua5_C"/>
</dbReference>
<dbReference type="EMBL" id="SJPK01000015">
    <property type="protein sequence ID" value="TWT56257.1"/>
    <property type="molecule type" value="Genomic_DNA"/>
</dbReference>
<feature type="binding site" evidence="14">
    <location>
        <position position="148"/>
    </location>
    <ligand>
        <name>L-threonine</name>
        <dbReference type="ChEBI" id="CHEBI:57926"/>
    </ligand>
</feature>
<evidence type="ECO:0000256" key="8">
    <source>
        <dbReference type="ARBA" id="ARBA00022695"/>
    </source>
</evidence>
<dbReference type="Pfam" id="PF03481">
    <property type="entry name" value="Sua5_C"/>
    <property type="match status" value="1"/>
</dbReference>
<feature type="binding site" evidence="14">
    <location>
        <position position="118"/>
    </location>
    <ligand>
        <name>ATP</name>
        <dbReference type="ChEBI" id="CHEBI:30616"/>
    </ligand>
</feature>
<dbReference type="GO" id="GO:0005524">
    <property type="term" value="F:ATP binding"/>
    <property type="evidence" value="ECO:0007669"/>
    <property type="project" value="UniProtKB-UniRule"/>
</dbReference>
<comment type="similarity">
    <text evidence="2 13">Belongs to the SUA5 family.</text>
</comment>
<dbReference type="InterPro" id="IPR050156">
    <property type="entry name" value="TC-AMP_synthase_SUA5"/>
</dbReference>
<dbReference type="GO" id="GO:0061710">
    <property type="term" value="F:L-threonylcarbamoyladenylate synthase"/>
    <property type="evidence" value="ECO:0007669"/>
    <property type="project" value="UniProtKB-EC"/>
</dbReference>
<dbReference type="PIRSF" id="PIRSF004930">
    <property type="entry name" value="Tln_factor_SUA5"/>
    <property type="match status" value="1"/>
</dbReference>
<evidence type="ECO:0000256" key="3">
    <source>
        <dbReference type="ARBA" id="ARBA00012584"/>
    </source>
</evidence>
<dbReference type="GO" id="GO:0008033">
    <property type="term" value="P:tRNA processing"/>
    <property type="evidence" value="ECO:0007669"/>
    <property type="project" value="UniProtKB-KW"/>
</dbReference>
<dbReference type="Proteomes" id="UP000318053">
    <property type="component" value="Unassembled WGS sequence"/>
</dbReference>
<comment type="function">
    <text evidence="13">Required for the formation of a threonylcarbamoyl group on adenosine at position 37 (t(6)A37) in tRNAs that read codons beginning with adenine.</text>
</comment>
<feature type="binding site" evidence="14">
    <location>
        <position position="158"/>
    </location>
    <ligand>
        <name>ATP</name>
        <dbReference type="ChEBI" id="CHEBI:30616"/>
    </ligand>
</feature>
<evidence type="ECO:0000256" key="13">
    <source>
        <dbReference type="PIRNR" id="PIRNR004930"/>
    </source>
</evidence>
<evidence type="ECO:0000256" key="2">
    <source>
        <dbReference type="ARBA" id="ARBA00007663"/>
    </source>
</evidence>
<evidence type="ECO:0000256" key="7">
    <source>
        <dbReference type="ARBA" id="ARBA00022694"/>
    </source>
</evidence>
<keyword evidence="8 13" id="KW-0548">Nucleotidyltransferase</keyword>
<feature type="binding site" evidence="14">
    <location>
        <position position="150"/>
    </location>
    <ligand>
        <name>ATP</name>
        <dbReference type="ChEBI" id="CHEBI:30616"/>
    </ligand>
</feature>
<feature type="binding site" evidence="14">
    <location>
        <position position="244"/>
    </location>
    <ligand>
        <name>ATP</name>
        <dbReference type="ChEBI" id="CHEBI:30616"/>
    </ligand>
</feature>
<feature type="binding site" evidence="14">
    <location>
        <position position="32"/>
    </location>
    <ligand>
        <name>L-threonine</name>
        <dbReference type="ChEBI" id="CHEBI:57926"/>
    </ligand>
</feature>
<evidence type="ECO:0000256" key="9">
    <source>
        <dbReference type="ARBA" id="ARBA00022741"/>
    </source>
</evidence>
<dbReference type="NCBIfam" id="TIGR00057">
    <property type="entry name" value="L-threonylcarbamoyladenylate synthase"/>
    <property type="match status" value="1"/>
</dbReference>
<feature type="binding site" evidence="14">
    <location>
        <position position="122"/>
    </location>
    <ligand>
        <name>L-threonine</name>
        <dbReference type="ChEBI" id="CHEBI:57926"/>
    </ligand>
</feature>
<dbReference type="PROSITE" id="PS51163">
    <property type="entry name" value="YRDC"/>
    <property type="match status" value="1"/>
</dbReference>
<dbReference type="InterPro" id="IPR010923">
    <property type="entry name" value="T(6)A37_SUA5"/>
</dbReference>
<gene>
    <name evidence="16" type="primary">ywlC</name>
    <name evidence="16" type="ORF">CA85_44390</name>
</gene>
<feature type="binding site" evidence="14">
    <location>
        <position position="188"/>
    </location>
    <ligand>
        <name>L-threonine</name>
        <dbReference type="ChEBI" id="CHEBI:57926"/>
    </ligand>
</feature>
<evidence type="ECO:0000313" key="16">
    <source>
        <dbReference type="EMBL" id="TWT56257.1"/>
    </source>
</evidence>
<dbReference type="GO" id="GO:0006450">
    <property type="term" value="P:regulation of translational fidelity"/>
    <property type="evidence" value="ECO:0007669"/>
    <property type="project" value="TreeGrafter"/>
</dbReference>
<dbReference type="SUPFAM" id="SSF55821">
    <property type="entry name" value="YrdC/RibB"/>
    <property type="match status" value="1"/>
</dbReference>
<dbReference type="PANTHER" id="PTHR17490">
    <property type="entry name" value="SUA5"/>
    <property type="match status" value="1"/>
</dbReference>
<organism evidence="16 17">
    <name type="scientific">Allorhodopirellula solitaria</name>
    <dbReference type="NCBI Taxonomy" id="2527987"/>
    <lineage>
        <taxon>Bacteria</taxon>
        <taxon>Pseudomonadati</taxon>
        <taxon>Planctomycetota</taxon>
        <taxon>Planctomycetia</taxon>
        <taxon>Pirellulales</taxon>
        <taxon>Pirellulaceae</taxon>
        <taxon>Allorhodopirellula</taxon>
    </lineage>
</organism>
<dbReference type="AlphaFoldDB" id="A0A5C5WZS0"/>
<feature type="binding site" evidence="14">
    <location>
        <position position="55"/>
    </location>
    <ligand>
        <name>ATP</name>
        <dbReference type="ChEBI" id="CHEBI:30616"/>
    </ligand>
</feature>
<comment type="subcellular location">
    <subcellularLocation>
        <location evidence="1 13">Cytoplasm</location>
    </subcellularLocation>
</comment>
<dbReference type="GO" id="GO:0000049">
    <property type="term" value="F:tRNA binding"/>
    <property type="evidence" value="ECO:0007669"/>
    <property type="project" value="TreeGrafter"/>
</dbReference>
<evidence type="ECO:0000256" key="4">
    <source>
        <dbReference type="ARBA" id="ARBA00015492"/>
    </source>
</evidence>
<proteinExistence type="inferred from homology"/>
<feature type="binding site" evidence="14">
    <location>
        <position position="59"/>
    </location>
    <ligand>
        <name>ATP</name>
        <dbReference type="ChEBI" id="CHEBI:30616"/>
    </ligand>
</feature>
<keyword evidence="7 13" id="KW-0819">tRNA processing</keyword>
<dbReference type="GO" id="GO:0003725">
    <property type="term" value="F:double-stranded RNA binding"/>
    <property type="evidence" value="ECO:0007669"/>
    <property type="project" value="UniProtKB-UniRule"/>
</dbReference>
<evidence type="ECO:0000256" key="11">
    <source>
        <dbReference type="ARBA" id="ARBA00029774"/>
    </source>
</evidence>
<sequence>MAGTITPATEEAISRAASCLLHGQLIGLPTETVYGLAARGDDAEAVAQIFAAKNRPRNNPLILHTASAADAFTLFADDCSPQLWQRARRLSGFWPGPLTLIAPRHRSILDDVTAGGDTVAVRVPNHPVAIAVLQSLAGRAGQVVPVAAPSANRSNYVSPTTAQHVAEGLGDQVEMILDGGPCHVGLESTIVLLPADDSPLCVLRSGAISPAQLSEAVGEPVESLPASPRGAAVVAAPGQFAKHYSPQTPLSLSSDPTPGGVRCDRSGRVLQIVFGPIDAVPGGDCGHMWSFNPDGKLETAAAQLYATLRRADDAQYEAIQVSGCPEVGLGVAIMDRLRRASQK</sequence>